<gene>
    <name evidence="5" type="ORF">ACFOET_04385</name>
</gene>
<reference evidence="6" key="1">
    <citation type="journal article" date="2019" name="Int. J. Syst. Evol. Microbiol.">
        <title>The Global Catalogue of Microorganisms (GCM) 10K type strain sequencing project: providing services to taxonomists for standard genome sequencing and annotation.</title>
        <authorList>
            <consortium name="The Broad Institute Genomics Platform"/>
            <consortium name="The Broad Institute Genome Sequencing Center for Infectious Disease"/>
            <person name="Wu L."/>
            <person name="Ma J."/>
        </authorList>
    </citation>
    <scope>NUCLEOTIDE SEQUENCE [LARGE SCALE GENOMIC DNA]</scope>
    <source>
        <strain evidence="6">KCTC 52416</strain>
    </source>
</reference>
<comment type="subcellular location">
    <subcellularLocation>
        <location evidence="1">Cell outer membrane</location>
    </subcellularLocation>
</comment>
<dbReference type="Gene3D" id="2.170.130.10">
    <property type="entry name" value="TonB-dependent receptor, plug domain"/>
    <property type="match status" value="1"/>
</dbReference>
<dbReference type="InterPro" id="IPR037066">
    <property type="entry name" value="Plug_dom_sf"/>
</dbReference>
<dbReference type="InterPro" id="IPR036942">
    <property type="entry name" value="Beta-barrel_TonB_sf"/>
</dbReference>
<comment type="caution">
    <text evidence="5">The sequence shown here is derived from an EMBL/GenBank/DDBJ whole genome shotgun (WGS) entry which is preliminary data.</text>
</comment>
<evidence type="ECO:0000256" key="1">
    <source>
        <dbReference type="ARBA" id="ARBA00004442"/>
    </source>
</evidence>
<evidence type="ECO:0000256" key="3">
    <source>
        <dbReference type="ARBA" id="ARBA00023237"/>
    </source>
</evidence>
<dbReference type="Gene3D" id="2.40.170.20">
    <property type="entry name" value="TonB-dependent receptor, beta-barrel domain"/>
    <property type="match status" value="1"/>
</dbReference>
<protein>
    <submittedName>
        <fullName evidence="5">SusC/RagA family TonB-linked outer membrane protein</fullName>
    </submittedName>
</protein>
<dbReference type="EMBL" id="JBHRTA010000009">
    <property type="protein sequence ID" value="MFC3196845.1"/>
    <property type="molecule type" value="Genomic_DNA"/>
</dbReference>
<accession>A0ABV7JFI8</accession>
<evidence type="ECO:0000256" key="2">
    <source>
        <dbReference type="ARBA" id="ARBA00023136"/>
    </source>
</evidence>
<evidence type="ECO:0000313" key="5">
    <source>
        <dbReference type="EMBL" id="MFC3196845.1"/>
    </source>
</evidence>
<dbReference type="RefSeq" id="WP_379019956.1">
    <property type="nucleotide sequence ID" value="NZ_JBHRTA010000009.1"/>
</dbReference>
<evidence type="ECO:0000313" key="6">
    <source>
        <dbReference type="Proteomes" id="UP001595526"/>
    </source>
</evidence>
<dbReference type="Pfam" id="PF07715">
    <property type="entry name" value="Plug"/>
    <property type="match status" value="1"/>
</dbReference>
<feature type="domain" description="TonB-dependent receptor plug" evidence="4">
    <location>
        <begin position="55"/>
        <end position="155"/>
    </location>
</feature>
<dbReference type="InterPro" id="IPR012910">
    <property type="entry name" value="Plug_dom"/>
</dbReference>
<organism evidence="5 6">
    <name type="scientific">Parapedobacter deserti</name>
    <dbReference type="NCBI Taxonomy" id="1912957"/>
    <lineage>
        <taxon>Bacteria</taxon>
        <taxon>Pseudomonadati</taxon>
        <taxon>Bacteroidota</taxon>
        <taxon>Sphingobacteriia</taxon>
        <taxon>Sphingobacteriales</taxon>
        <taxon>Sphingobacteriaceae</taxon>
        <taxon>Parapedobacter</taxon>
    </lineage>
</organism>
<dbReference type="Proteomes" id="UP001595526">
    <property type="component" value="Unassembled WGS sequence"/>
</dbReference>
<keyword evidence="3" id="KW-0998">Cell outer membrane</keyword>
<sequence length="932" mass="102670">MNGPYRIFRTGLAALVATVFLPAYGLSLQDSLSVEDRIDSVMVGMTRVRTPVQSDAISFAEVLPGNPKIHVTESGTPGAAPQLMIRGLHSIHLNATPQVFVDGVPVRYNRDLPSFLSTFEPTRFSFINPHDIGEMYVATDGMALSQIGGRGANGAIYITTERGEFGGTQIDFTANYGVSAAGYQIDRMGADHFRRYLWSYMGENGATDQELAANPLFDTALPQYGYQTDWVDMITRAASFQDYHLKLKGGDGDANYLFSIGYTDKEGTLIGTDLQRIGMRFNLDYQLSRKFKITNSLAYTNSSVSYLEQGSNWAIHSLYAAATKAPFMGRYAYNDQGQRTNLLADVDVLGKSNPWALVNKLSNDNEENRMDGSISATWQAGKRTSLTSVMAVNYFNLREKQYRPALGIVPDRNRLRQNAQRSSSEFTLLWNTQLNHEGDLADWARYTGTAGAWVERYEEKAVYARKINAGTDDYETLAQGTVDSASNIKFQSNLMRFYVGGDIRILERATLSANLSVEGTSNFGPRGRWNVYPGVRAAVDVLDPQLNNQLRIRASWGRSGNHDVRGYYHENLYYPINYFGFGGTYLGNVANADIKPEITHTVDGGLSASLFGDRATIDVGYYYKRTHDLITSKALPAEIGLGPQFENRGILYSHGLEVAMLARILPDGSKFSWSVFGNLSTLNTHVESLGNGSVVKSLGGVPGIVQAGGQLGSFYGYRVLGVFGTSDDVRLNKADGTPYRPGDYWIEDVNGDGRINELDRQVIGSALPTLFGGLGTSAGWGRWSLDAQIAYAYGQDVYQAFGQRMQLMSDYSNQSPVVGDRWISPEEQGAGLSRAAFGDPSFNGAATDKWITDGGYMRLKYVTLNYRVDTDAVLKFFRGLQVFVTGENLWTICNYPGMDPEVVSSSDPLMRGIDFGASPMPKTFLMGVKLSL</sequence>
<dbReference type="InterPro" id="IPR023996">
    <property type="entry name" value="TonB-dep_OMP_SusC/RagA"/>
</dbReference>
<name>A0ABV7JFI8_9SPHI</name>
<proteinExistence type="predicted"/>
<dbReference type="SUPFAM" id="SSF56935">
    <property type="entry name" value="Porins"/>
    <property type="match status" value="1"/>
</dbReference>
<evidence type="ECO:0000259" key="4">
    <source>
        <dbReference type="Pfam" id="PF07715"/>
    </source>
</evidence>
<dbReference type="NCBIfam" id="TIGR04056">
    <property type="entry name" value="OMP_RagA_SusC"/>
    <property type="match status" value="1"/>
</dbReference>
<keyword evidence="2" id="KW-0472">Membrane</keyword>
<keyword evidence="6" id="KW-1185">Reference proteome</keyword>